<dbReference type="RefSeq" id="WP_029219520.1">
    <property type="nucleotide sequence ID" value="NZ_CAWLZN010000001.1"/>
</dbReference>
<dbReference type="Pfam" id="PF03389">
    <property type="entry name" value="MobA_MobL"/>
    <property type="match status" value="1"/>
</dbReference>
<evidence type="ECO:0000256" key="1">
    <source>
        <dbReference type="ARBA" id="ARBA00010873"/>
    </source>
</evidence>
<protein>
    <submittedName>
        <fullName evidence="4">MobA/MobL family protein</fullName>
    </submittedName>
</protein>
<dbReference type="Gene3D" id="3.30.930.30">
    <property type="match status" value="1"/>
</dbReference>
<keyword evidence="5" id="KW-1185">Reference proteome</keyword>
<comment type="caution">
    <text evidence="4">The sequence shown here is derived from an EMBL/GenBank/DDBJ whole genome shotgun (WGS) entry which is preliminary data.</text>
</comment>
<comment type="similarity">
    <text evidence="1">Belongs to the MobA/MobL family.</text>
</comment>
<organism evidence="4 5">
    <name type="scientific">Xanthomonas cassavae CFBP 4642</name>
    <dbReference type="NCBI Taxonomy" id="1219375"/>
    <lineage>
        <taxon>Bacteria</taxon>
        <taxon>Pseudomonadati</taxon>
        <taxon>Pseudomonadota</taxon>
        <taxon>Gammaproteobacteria</taxon>
        <taxon>Lysobacterales</taxon>
        <taxon>Lysobacteraceae</taxon>
        <taxon>Xanthomonas</taxon>
    </lineage>
</organism>
<keyword evidence="2" id="KW-0184">Conjugation</keyword>
<reference evidence="4 5" key="1">
    <citation type="submission" date="2021-10" db="EMBL/GenBank/DDBJ databases">
        <title>Genome sequencing of Xanthomonas strains from NCPPB.</title>
        <authorList>
            <person name="Hussein R."/>
            <person name="Harrison J."/>
            <person name="Studholme D.J."/>
            <person name="Vicente J."/>
            <person name="Grant M."/>
        </authorList>
    </citation>
    <scope>NUCLEOTIDE SEQUENCE [LARGE SCALE GENOMIC DNA]</scope>
    <source>
        <strain evidence="4 5">NCPPB 101</strain>
    </source>
</reference>
<sequence length="541" mass="59777">MAIYHATMKSFSRGKGDSSVAAAAYRAGFDLVDTSTGLGHDYTRRHGVAFYQMLAPKGAPAWCLDAKKFWVANEAAETRLNARVCREVEVSLPHSLDDSQRKVLALALGQLLVDRYDVAVLVAVHTPSKLGDQRNHHVHLLMSARKVGPHGLGERACAVFDARQGGGTRELRQIRKDIAQVINRHLAKAGAAARVDHRSLKDQARDAALRGDFDRARELTRAPTRHLGKAKVAIIRKAKFTAEVRGVGGREAAMELSKIVMDHMKQSGSIVQDVPNAHSHAAALKDRVREAAGSSGSAAFAMKHRVSPVQEAKERLARQPAPRSGLYTPYTGKTLQLSRVTRLARSTGKDAEILNAEAQLIEDWLEAQREVAQQSLEVLRLIPGIQVEPAFQQAYASLLCRRTDSYATKPFLFEDTEVLAKAVSRYVHAMVSPHRARMRVLKAKADLADHDPFSNTQAAHRARRRLARAKVHVSPRIVAIQNWRINKARQDMTEARQALEKSFTTDWAETPPAVVASDDVEASIEQGGGWQLKPRRPRMSP</sequence>
<dbReference type="InterPro" id="IPR005053">
    <property type="entry name" value="MobA_MobL"/>
</dbReference>
<evidence type="ECO:0000256" key="2">
    <source>
        <dbReference type="ARBA" id="ARBA00022971"/>
    </source>
</evidence>
<evidence type="ECO:0000313" key="4">
    <source>
        <dbReference type="EMBL" id="MCC4622619.1"/>
    </source>
</evidence>
<evidence type="ECO:0000313" key="5">
    <source>
        <dbReference type="Proteomes" id="UP001199206"/>
    </source>
</evidence>
<dbReference type="EMBL" id="JAJGQJ010000124">
    <property type="protein sequence ID" value="MCC4622619.1"/>
    <property type="molecule type" value="Genomic_DNA"/>
</dbReference>
<dbReference type="Proteomes" id="UP001199206">
    <property type="component" value="Unassembled WGS sequence"/>
</dbReference>
<accession>A0ABS8HK93</accession>
<proteinExistence type="inferred from homology"/>
<name>A0ABS8HK93_9XANT</name>
<evidence type="ECO:0000259" key="3">
    <source>
        <dbReference type="Pfam" id="PF03389"/>
    </source>
</evidence>
<feature type="domain" description="MobA/MobL protein" evidence="3">
    <location>
        <begin position="18"/>
        <end position="207"/>
    </location>
</feature>
<gene>
    <name evidence="4" type="ORF">LL965_22215</name>
</gene>